<dbReference type="EMBL" id="RHFK02000012">
    <property type="protein sequence ID" value="TWW68167.1"/>
    <property type="molecule type" value="Genomic_DNA"/>
</dbReference>
<comment type="caution">
    <text evidence="2">The sequence shown here is derived from an EMBL/GenBank/DDBJ whole genome shotgun (WGS) entry which is preliminary data.</text>
</comment>
<name>A0A5C6NR76_9TELE</name>
<dbReference type="Proteomes" id="UP000324091">
    <property type="component" value="Chromosome 2"/>
</dbReference>
<sequence>MRAGNRTARSLLISLSIKRDGYTAVEPAGFPSAVTTLLLHTTPTPPHPHGILISNRCMRTLALIKISTNPEYERGFLPPRRTSCCHLSTPHELIVDCGRQRKNVQGTQREGDAAFKDARPSQRRRNRAPICNGDSLQRKERVIATVEEHTGIFLLIPFHPNLGVPAGAAVHVHASMFR</sequence>
<feature type="region of interest" description="Disordered" evidence="1">
    <location>
        <begin position="104"/>
        <end position="129"/>
    </location>
</feature>
<evidence type="ECO:0000256" key="1">
    <source>
        <dbReference type="SAM" id="MobiDB-lite"/>
    </source>
</evidence>
<gene>
    <name evidence="2" type="ORF">D4764_02G0012080</name>
</gene>
<proteinExistence type="predicted"/>
<keyword evidence="3" id="KW-1185">Reference proteome</keyword>
<accession>A0A5C6NR76</accession>
<evidence type="ECO:0000313" key="3">
    <source>
        <dbReference type="Proteomes" id="UP000324091"/>
    </source>
</evidence>
<reference evidence="2 3" key="1">
    <citation type="submission" date="2019-04" db="EMBL/GenBank/DDBJ databases">
        <title>Chromosome genome assembly for Takifugu flavidus.</title>
        <authorList>
            <person name="Xiao S."/>
        </authorList>
    </citation>
    <scope>NUCLEOTIDE SEQUENCE [LARGE SCALE GENOMIC DNA]</scope>
    <source>
        <strain evidence="2">HTHZ2018</strain>
        <tissue evidence="2">Muscle</tissue>
    </source>
</reference>
<dbReference type="AlphaFoldDB" id="A0A5C6NR76"/>
<protein>
    <submittedName>
        <fullName evidence="2">Uncharacterized protein</fullName>
    </submittedName>
</protein>
<evidence type="ECO:0000313" key="2">
    <source>
        <dbReference type="EMBL" id="TWW68167.1"/>
    </source>
</evidence>
<organism evidence="2 3">
    <name type="scientific">Takifugu flavidus</name>
    <name type="common">sansaifugu</name>
    <dbReference type="NCBI Taxonomy" id="433684"/>
    <lineage>
        <taxon>Eukaryota</taxon>
        <taxon>Metazoa</taxon>
        <taxon>Chordata</taxon>
        <taxon>Craniata</taxon>
        <taxon>Vertebrata</taxon>
        <taxon>Euteleostomi</taxon>
        <taxon>Actinopterygii</taxon>
        <taxon>Neopterygii</taxon>
        <taxon>Teleostei</taxon>
        <taxon>Neoteleostei</taxon>
        <taxon>Acanthomorphata</taxon>
        <taxon>Eupercaria</taxon>
        <taxon>Tetraodontiformes</taxon>
        <taxon>Tetradontoidea</taxon>
        <taxon>Tetraodontidae</taxon>
        <taxon>Takifugu</taxon>
    </lineage>
</organism>
<feature type="compositionally biased region" description="Basic and acidic residues" evidence="1">
    <location>
        <begin position="109"/>
        <end position="120"/>
    </location>
</feature>